<feature type="region of interest" description="Disordered" evidence="1">
    <location>
        <begin position="76"/>
        <end position="113"/>
    </location>
</feature>
<protein>
    <recommendedName>
        <fullName evidence="2">U-box domain-containing protein</fullName>
    </recommendedName>
</protein>
<dbReference type="SUPFAM" id="SSF57850">
    <property type="entry name" value="RING/U-box"/>
    <property type="match status" value="1"/>
</dbReference>
<dbReference type="InterPro" id="IPR003613">
    <property type="entry name" value="Ubox_domain"/>
</dbReference>
<reference evidence="3 4" key="1">
    <citation type="submission" date="2012-04" db="EMBL/GenBank/DDBJ databases">
        <title>The Genome Sequence of Saprolegnia declina VS20.</title>
        <authorList>
            <consortium name="The Broad Institute Genome Sequencing Platform"/>
            <person name="Russ C."/>
            <person name="Nusbaum C."/>
            <person name="Tyler B."/>
            <person name="van West P."/>
            <person name="Dieguez-Uribeondo J."/>
            <person name="de Bruijn I."/>
            <person name="Tripathy S."/>
            <person name="Jiang R."/>
            <person name="Young S.K."/>
            <person name="Zeng Q."/>
            <person name="Gargeya S."/>
            <person name="Fitzgerald M."/>
            <person name="Haas B."/>
            <person name="Abouelleil A."/>
            <person name="Alvarado L."/>
            <person name="Arachchi H.M."/>
            <person name="Berlin A."/>
            <person name="Chapman S.B."/>
            <person name="Goldberg J."/>
            <person name="Griggs A."/>
            <person name="Gujja S."/>
            <person name="Hansen M."/>
            <person name="Howarth C."/>
            <person name="Imamovic A."/>
            <person name="Larimer J."/>
            <person name="McCowen C."/>
            <person name="Montmayeur A."/>
            <person name="Murphy C."/>
            <person name="Neiman D."/>
            <person name="Pearson M."/>
            <person name="Priest M."/>
            <person name="Roberts A."/>
            <person name="Saif S."/>
            <person name="Shea T."/>
            <person name="Sisk P."/>
            <person name="Sykes S."/>
            <person name="Wortman J."/>
            <person name="Nusbaum C."/>
            <person name="Birren B."/>
        </authorList>
    </citation>
    <scope>NUCLEOTIDE SEQUENCE [LARGE SCALE GENOMIC DNA]</scope>
    <source>
        <strain evidence="3 4">VS20</strain>
    </source>
</reference>
<organism evidence="3 4">
    <name type="scientific">Saprolegnia diclina (strain VS20)</name>
    <dbReference type="NCBI Taxonomy" id="1156394"/>
    <lineage>
        <taxon>Eukaryota</taxon>
        <taxon>Sar</taxon>
        <taxon>Stramenopiles</taxon>
        <taxon>Oomycota</taxon>
        <taxon>Saprolegniomycetes</taxon>
        <taxon>Saprolegniales</taxon>
        <taxon>Saprolegniaceae</taxon>
        <taxon>Saprolegnia</taxon>
    </lineage>
</organism>
<dbReference type="EMBL" id="JH767138">
    <property type="protein sequence ID" value="EQC39464.1"/>
    <property type="molecule type" value="Genomic_DNA"/>
</dbReference>
<evidence type="ECO:0000313" key="3">
    <source>
        <dbReference type="EMBL" id="EQC39464.1"/>
    </source>
</evidence>
<dbReference type="OMA" id="CPIGHEM"/>
<evidence type="ECO:0000313" key="4">
    <source>
        <dbReference type="Proteomes" id="UP000030762"/>
    </source>
</evidence>
<evidence type="ECO:0000259" key="2">
    <source>
        <dbReference type="PROSITE" id="PS51698"/>
    </source>
</evidence>
<dbReference type="PANTHER" id="PTHR46573">
    <property type="entry name" value="WD REPEAT, SAM AND U-BOX DOMAIN-CONTAINING PROTEIN 1"/>
    <property type="match status" value="1"/>
</dbReference>
<name>T0QN36_SAPDV</name>
<dbReference type="STRING" id="1156394.T0QN36"/>
<dbReference type="Pfam" id="PF04564">
    <property type="entry name" value="U-box"/>
    <property type="match status" value="1"/>
</dbReference>
<accession>T0QN36</accession>
<dbReference type="InterPro" id="IPR052085">
    <property type="entry name" value="WD-SAM-U-box"/>
</dbReference>
<dbReference type="GO" id="GO:0016567">
    <property type="term" value="P:protein ubiquitination"/>
    <property type="evidence" value="ECO:0007669"/>
    <property type="project" value="InterPro"/>
</dbReference>
<dbReference type="SMART" id="SM00504">
    <property type="entry name" value="Ubox"/>
    <property type="match status" value="1"/>
</dbReference>
<proteinExistence type="predicted"/>
<dbReference type="RefSeq" id="XP_008606736.1">
    <property type="nucleotide sequence ID" value="XM_008608514.1"/>
</dbReference>
<dbReference type="PANTHER" id="PTHR46573:SF1">
    <property type="entry name" value="WD REPEAT, SAM AND U-BOX DOMAIN-CONTAINING PROTEIN 1"/>
    <property type="match status" value="1"/>
</dbReference>
<dbReference type="Proteomes" id="UP000030762">
    <property type="component" value="Unassembled WGS sequence"/>
</dbReference>
<dbReference type="Gene3D" id="3.30.40.10">
    <property type="entry name" value="Zinc/RING finger domain, C3HC4 (zinc finger)"/>
    <property type="match status" value="1"/>
</dbReference>
<dbReference type="AlphaFoldDB" id="T0QN36"/>
<dbReference type="GeneID" id="19943635"/>
<dbReference type="CDD" id="cd16655">
    <property type="entry name" value="RING-Ubox_WDSUB1-like"/>
    <property type="match status" value="1"/>
</dbReference>
<feature type="compositionally biased region" description="Basic and acidic residues" evidence="1">
    <location>
        <begin position="76"/>
        <end position="86"/>
    </location>
</feature>
<keyword evidence="4" id="KW-1185">Reference proteome</keyword>
<dbReference type="PROSITE" id="PS51698">
    <property type="entry name" value="U_BOX"/>
    <property type="match status" value="1"/>
</dbReference>
<dbReference type="GO" id="GO:0004842">
    <property type="term" value="F:ubiquitin-protein transferase activity"/>
    <property type="evidence" value="ECO:0007669"/>
    <property type="project" value="InterPro"/>
</dbReference>
<evidence type="ECO:0000256" key="1">
    <source>
        <dbReference type="SAM" id="MobiDB-lite"/>
    </source>
</evidence>
<gene>
    <name evidence="3" type="ORF">SDRG_02908</name>
</gene>
<feature type="domain" description="U-box" evidence="2">
    <location>
        <begin position="2"/>
        <end position="75"/>
    </location>
</feature>
<dbReference type="InParanoid" id="T0QN36"/>
<dbReference type="eggNOG" id="ENOG502S95A">
    <property type="taxonomic scope" value="Eukaryota"/>
</dbReference>
<sequence length="141" mass="15935">MASLASFRCPIGHEMMVDPVVASDGHTYERAQIAKWLQTHETSPITNCKLATKALLPNHTLKQAIAEFQAYVASGRRREREDDVATDRPAQARRTHETQHTATRRVDDDYTTDDMHFDPVGGYYSWNGGLDRYYGSDSDSD</sequence>
<dbReference type="VEuPathDB" id="FungiDB:SDRG_02908"/>
<feature type="compositionally biased region" description="Basic and acidic residues" evidence="1">
    <location>
        <begin position="94"/>
        <end position="113"/>
    </location>
</feature>
<dbReference type="OrthoDB" id="10064100at2759"/>
<dbReference type="InterPro" id="IPR013083">
    <property type="entry name" value="Znf_RING/FYVE/PHD"/>
</dbReference>